<keyword evidence="3" id="KW-0456">Lyase</keyword>
<dbReference type="PANTHER" id="PTHR42735:SF6">
    <property type="entry name" value="SPHINGOSINE-1-PHOSPHATE LYASE 1"/>
    <property type="match status" value="1"/>
</dbReference>
<dbReference type="GO" id="GO:0008117">
    <property type="term" value="F:sphinganine-1-phosphate aldolase activity"/>
    <property type="evidence" value="ECO:0007669"/>
    <property type="project" value="TreeGrafter"/>
</dbReference>
<dbReference type="OrthoDB" id="10254570at2759"/>
<dbReference type="Proteomes" id="UP000708208">
    <property type="component" value="Unassembled WGS sequence"/>
</dbReference>
<keyword evidence="2" id="KW-0663">Pyridoxal phosphate</keyword>
<dbReference type="GO" id="GO:0005783">
    <property type="term" value="C:endoplasmic reticulum"/>
    <property type="evidence" value="ECO:0007669"/>
    <property type="project" value="TreeGrafter"/>
</dbReference>
<proteinExistence type="predicted"/>
<comment type="cofactor">
    <cofactor evidence="1">
        <name>pyridoxal 5'-phosphate</name>
        <dbReference type="ChEBI" id="CHEBI:597326"/>
    </cofactor>
</comment>
<dbReference type="InterPro" id="IPR050477">
    <property type="entry name" value="GrpII_AminoAcid_Decarb"/>
</dbReference>
<dbReference type="AlphaFoldDB" id="A0A8J2JZG7"/>
<dbReference type="EMBL" id="CAJVCH010192415">
    <property type="protein sequence ID" value="CAG7730313.1"/>
    <property type="molecule type" value="Genomic_DNA"/>
</dbReference>
<evidence type="ECO:0000256" key="2">
    <source>
        <dbReference type="ARBA" id="ARBA00022898"/>
    </source>
</evidence>
<accession>A0A8J2JZG7</accession>
<comment type="caution">
    <text evidence="4">The sequence shown here is derived from an EMBL/GenBank/DDBJ whole genome shotgun (WGS) entry which is preliminary data.</text>
</comment>
<protein>
    <submittedName>
        <fullName evidence="4">Uncharacterized protein</fullName>
    </submittedName>
</protein>
<reference evidence="4" key="1">
    <citation type="submission" date="2021-06" db="EMBL/GenBank/DDBJ databases">
        <authorList>
            <person name="Hodson N. C."/>
            <person name="Mongue J. A."/>
            <person name="Jaron S. K."/>
        </authorList>
    </citation>
    <scope>NUCLEOTIDE SEQUENCE</scope>
</reference>
<sequence length="228" mass="25421">MGCLRISRAFARNFDLCSKYKLLAARTIKSILITKQTRGEPGKQLATVLKLSLIAGCWSSLLYFGIDNYVEMTLKIVSTVRRIETGLHSMYGIYIFGEPEVSVVAIGSDVFGIYSLADILNNKGWNLNNLQFPSGIHICVTYRHALEGVVEQLLKDVTDGVNLIMQYLKDKVSGAIAIYATSQKIHDRSIEDGIIEIYMDSCYNSPVVVMGTKSLFLFPFLLPLLYSS</sequence>
<keyword evidence="5" id="KW-1185">Reference proteome</keyword>
<gene>
    <name evidence="4" type="ORF">AFUS01_LOCUS18967</name>
</gene>
<evidence type="ECO:0000313" key="5">
    <source>
        <dbReference type="Proteomes" id="UP000708208"/>
    </source>
</evidence>
<evidence type="ECO:0000256" key="1">
    <source>
        <dbReference type="ARBA" id="ARBA00001933"/>
    </source>
</evidence>
<evidence type="ECO:0000256" key="3">
    <source>
        <dbReference type="ARBA" id="ARBA00023239"/>
    </source>
</evidence>
<dbReference type="GO" id="GO:0016020">
    <property type="term" value="C:membrane"/>
    <property type="evidence" value="ECO:0007669"/>
    <property type="project" value="GOC"/>
</dbReference>
<dbReference type="PANTHER" id="PTHR42735">
    <property type="match status" value="1"/>
</dbReference>
<organism evidence="4 5">
    <name type="scientific">Allacma fusca</name>
    <dbReference type="NCBI Taxonomy" id="39272"/>
    <lineage>
        <taxon>Eukaryota</taxon>
        <taxon>Metazoa</taxon>
        <taxon>Ecdysozoa</taxon>
        <taxon>Arthropoda</taxon>
        <taxon>Hexapoda</taxon>
        <taxon>Collembola</taxon>
        <taxon>Symphypleona</taxon>
        <taxon>Sminthuridae</taxon>
        <taxon>Allacma</taxon>
    </lineage>
</organism>
<name>A0A8J2JZG7_9HEXA</name>
<evidence type="ECO:0000313" key="4">
    <source>
        <dbReference type="EMBL" id="CAG7730313.1"/>
    </source>
</evidence>
<dbReference type="GO" id="GO:0030149">
    <property type="term" value="P:sphingolipid catabolic process"/>
    <property type="evidence" value="ECO:0007669"/>
    <property type="project" value="TreeGrafter"/>
</dbReference>